<dbReference type="PANTHER" id="PTHR37694:SF1">
    <property type="entry name" value="SLR8022 PROTEIN"/>
    <property type="match status" value="1"/>
</dbReference>
<comment type="caution">
    <text evidence="2">The sequence shown here is derived from an EMBL/GenBank/DDBJ whole genome shotgun (WGS) entry which is preliminary data.</text>
</comment>
<dbReference type="PANTHER" id="PTHR37694">
    <property type="entry name" value="SLR8022 PROTEIN"/>
    <property type="match status" value="1"/>
</dbReference>
<dbReference type="CDD" id="cd02230">
    <property type="entry name" value="cupin_HP0902-like"/>
    <property type="match status" value="1"/>
</dbReference>
<organism evidence="2 3">
    <name type="scientific">Alistipes intestinihominis</name>
    <dbReference type="NCBI Taxonomy" id="3133172"/>
    <lineage>
        <taxon>Bacteria</taxon>
        <taxon>Pseudomonadati</taxon>
        <taxon>Bacteroidota</taxon>
        <taxon>Bacteroidia</taxon>
        <taxon>Bacteroidales</taxon>
        <taxon>Rikenellaceae</taxon>
        <taxon>Alistipes</taxon>
    </lineage>
</organism>
<dbReference type="Pfam" id="PF07883">
    <property type="entry name" value="Cupin_2"/>
    <property type="match status" value="1"/>
</dbReference>
<dbReference type="Proteomes" id="UP001460202">
    <property type="component" value="Unassembled WGS sequence"/>
</dbReference>
<protein>
    <submittedName>
        <fullName evidence="2">Cupin domain-containing protein</fullName>
    </submittedName>
</protein>
<dbReference type="RefSeq" id="WP_129650832.1">
    <property type="nucleotide sequence ID" value="NZ_JBBMFL010000001.1"/>
</dbReference>
<evidence type="ECO:0000259" key="1">
    <source>
        <dbReference type="Pfam" id="PF07883"/>
    </source>
</evidence>
<dbReference type="SUPFAM" id="SSF51182">
    <property type="entry name" value="RmlC-like cupins"/>
    <property type="match status" value="1"/>
</dbReference>
<proteinExistence type="predicted"/>
<sequence>MKTTTENTFPKASVMRFADKIEYADGGVVSKQVLKNDAGNITLFAFDEEQGLAEHTAPFDALVQVLDGEAEIRIGGEPLRLKTGDAVIMPAGVPHALQAVGRFKMLLTMIKG</sequence>
<dbReference type="InterPro" id="IPR013096">
    <property type="entry name" value="Cupin_2"/>
</dbReference>
<dbReference type="GeneID" id="78179547"/>
<evidence type="ECO:0000313" key="3">
    <source>
        <dbReference type="Proteomes" id="UP001460202"/>
    </source>
</evidence>
<dbReference type="InterPro" id="IPR014710">
    <property type="entry name" value="RmlC-like_jellyroll"/>
</dbReference>
<name>A0ABV1GT84_9BACT</name>
<keyword evidence="3" id="KW-1185">Reference proteome</keyword>
<feature type="domain" description="Cupin type-2" evidence="1">
    <location>
        <begin position="53"/>
        <end position="107"/>
    </location>
</feature>
<accession>A0ABV1GT84</accession>
<reference evidence="2 3" key="1">
    <citation type="submission" date="2024-03" db="EMBL/GenBank/DDBJ databases">
        <title>Human intestinal bacterial collection.</title>
        <authorList>
            <person name="Pauvert C."/>
            <person name="Hitch T.C.A."/>
            <person name="Clavel T."/>
        </authorList>
    </citation>
    <scope>NUCLEOTIDE SEQUENCE [LARGE SCALE GENOMIC DNA]</scope>
    <source>
        <strain evidence="2 3">CLA-KB-H122</strain>
    </source>
</reference>
<gene>
    <name evidence="2" type="ORF">WMO46_01025</name>
</gene>
<dbReference type="Gene3D" id="2.60.120.10">
    <property type="entry name" value="Jelly Rolls"/>
    <property type="match status" value="1"/>
</dbReference>
<dbReference type="EMBL" id="JBBMFL010000001">
    <property type="protein sequence ID" value="MEQ2543535.1"/>
    <property type="molecule type" value="Genomic_DNA"/>
</dbReference>
<evidence type="ECO:0000313" key="2">
    <source>
        <dbReference type="EMBL" id="MEQ2543535.1"/>
    </source>
</evidence>
<dbReference type="InterPro" id="IPR011051">
    <property type="entry name" value="RmlC_Cupin_sf"/>
</dbReference>